<comment type="similarity">
    <text evidence="1">Belongs to the short-chain dehydrogenases/reductases (SDR) family.</text>
</comment>
<dbReference type="PANTHER" id="PTHR43639:SF9">
    <property type="entry name" value="BLL5898 PROTEIN"/>
    <property type="match status" value="1"/>
</dbReference>
<dbReference type="FunFam" id="3.40.50.720:FF:000084">
    <property type="entry name" value="Short-chain dehydrogenase reductase"/>
    <property type="match status" value="1"/>
</dbReference>
<dbReference type="PRINTS" id="PR00080">
    <property type="entry name" value="SDRFAMILY"/>
</dbReference>
<dbReference type="OrthoDB" id="9809287at2"/>
<evidence type="ECO:0000256" key="1">
    <source>
        <dbReference type="ARBA" id="ARBA00006484"/>
    </source>
</evidence>
<evidence type="ECO:0000313" key="5">
    <source>
        <dbReference type="Proteomes" id="UP000033632"/>
    </source>
</evidence>
<accession>A0A0F5FRX7</accession>
<dbReference type="EMBL" id="JZEX01000119">
    <property type="protein sequence ID" value="KKB11340.1"/>
    <property type="molecule type" value="Genomic_DNA"/>
</dbReference>
<evidence type="ECO:0000259" key="3">
    <source>
        <dbReference type="SMART" id="SM00822"/>
    </source>
</evidence>
<dbReference type="InterPro" id="IPR036291">
    <property type="entry name" value="NAD(P)-bd_dom_sf"/>
</dbReference>
<dbReference type="Pfam" id="PF13561">
    <property type="entry name" value="adh_short_C2"/>
    <property type="match status" value="1"/>
</dbReference>
<dbReference type="CDD" id="cd05233">
    <property type="entry name" value="SDR_c"/>
    <property type="match status" value="1"/>
</dbReference>
<dbReference type="AlphaFoldDB" id="A0A0F5FRX7"/>
<dbReference type="RefSeq" id="WP_046109165.1">
    <property type="nucleotide sequence ID" value="NZ_JZEX01000119.1"/>
</dbReference>
<dbReference type="SMART" id="SM00822">
    <property type="entry name" value="PKS_KR"/>
    <property type="match status" value="1"/>
</dbReference>
<dbReference type="InterPro" id="IPR057326">
    <property type="entry name" value="KR_dom"/>
</dbReference>
<proteinExistence type="inferred from homology"/>
<dbReference type="GO" id="GO:0016491">
    <property type="term" value="F:oxidoreductase activity"/>
    <property type="evidence" value="ECO:0007669"/>
    <property type="project" value="UniProtKB-KW"/>
</dbReference>
<comment type="caution">
    <text evidence="4">The sequence shown here is derived from an EMBL/GenBank/DDBJ whole genome shotgun (WGS) entry which is preliminary data.</text>
</comment>
<feature type="domain" description="Ketoreductase" evidence="3">
    <location>
        <begin position="7"/>
        <end position="191"/>
    </location>
</feature>
<keyword evidence="2" id="KW-0560">Oxidoreductase</keyword>
<dbReference type="SUPFAM" id="SSF51735">
    <property type="entry name" value="NAD(P)-binding Rossmann-fold domains"/>
    <property type="match status" value="1"/>
</dbReference>
<name>A0A0F5FRX7_9HYPH</name>
<evidence type="ECO:0000256" key="2">
    <source>
        <dbReference type="ARBA" id="ARBA00023002"/>
    </source>
</evidence>
<sequence>MQRFNGQTVLVTGGGRDIGRACALRFAAEGAAVALTYNGAETGARAVVVEIETAGGRAAAYKADLTRSPEVEAAVSTVVKDFGGIDALVHVTGGLVARKTMPEMDEAFWHEVMDLNVTSLFLTARAVLPHLRDGGAIVTFSSQAGRDGGGPGAVAYATSKGAVMTFTRGLAKELGTRARVNAVCPGMIATTFHDTFTRPEVRERVAGSAPLKREGASEDVAALVAFLASSDAAYITGACYDINGGVLYS</sequence>
<dbReference type="STRING" id="443610.VE25_13605"/>
<dbReference type="InterPro" id="IPR002347">
    <property type="entry name" value="SDR_fam"/>
</dbReference>
<dbReference type="PRINTS" id="PR00081">
    <property type="entry name" value="GDHRDH"/>
</dbReference>
<gene>
    <name evidence="4" type="ORF">VE25_13605</name>
</gene>
<reference evidence="4 5" key="1">
    <citation type="submission" date="2015-03" db="EMBL/GenBank/DDBJ databases">
        <authorList>
            <person name="Hassan Y.I."/>
            <person name="Lepp D."/>
            <person name="Li X.-Z."/>
            <person name="Zhou T."/>
        </authorList>
    </citation>
    <scope>NUCLEOTIDE SEQUENCE [LARGE SCALE GENOMIC DNA]</scope>
    <source>
        <strain evidence="4 5">BD-c194</strain>
    </source>
</reference>
<keyword evidence="5" id="KW-1185">Reference proteome</keyword>
<protein>
    <submittedName>
        <fullName evidence="4">Oxidoreductase</fullName>
    </submittedName>
</protein>
<dbReference type="PANTHER" id="PTHR43639">
    <property type="entry name" value="OXIDOREDUCTASE, SHORT-CHAIN DEHYDROGENASE/REDUCTASE FAMILY (AFU_ORTHOLOGUE AFUA_5G02870)"/>
    <property type="match status" value="1"/>
</dbReference>
<dbReference type="Proteomes" id="UP000033632">
    <property type="component" value="Unassembled WGS sequence"/>
</dbReference>
<dbReference type="Gene3D" id="3.40.50.720">
    <property type="entry name" value="NAD(P)-binding Rossmann-like Domain"/>
    <property type="match status" value="1"/>
</dbReference>
<organism evidence="4 5">
    <name type="scientific">Devosia geojensis</name>
    <dbReference type="NCBI Taxonomy" id="443610"/>
    <lineage>
        <taxon>Bacteria</taxon>
        <taxon>Pseudomonadati</taxon>
        <taxon>Pseudomonadota</taxon>
        <taxon>Alphaproteobacteria</taxon>
        <taxon>Hyphomicrobiales</taxon>
        <taxon>Devosiaceae</taxon>
        <taxon>Devosia</taxon>
    </lineage>
</organism>
<evidence type="ECO:0000313" key="4">
    <source>
        <dbReference type="EMBL" id="KKB11340.1"/>
    </source>
</evidence>
<dbReference type="PATRIC" id="fig|443610.3.peg.963"/>